<keyword evidence="2" id="KW-1185">Reference proteome</keyword>
<dbReference type="RefSeq" id="WP_021695302.1">
    <property type="nucleotide sequence ID" value="NZ_BATB01000068.1"/>
</dbReference>
<proteinExistence type="predicted"/>
<organism evidence="1 2">
    <name type="scientific">Limimaricola cinnabarinus LL-001</name>
    <dbReference type="NCBI Taxonomy" id="1337093"/>
    <lineage>
        <taxon>Bacteria</taxon>
        <taxon>Pseudomonadati</taxon>
        <taxon>Pseudomonadota</taxon>
        <taxon>Alphaproteobacteria</taxon>
        <taxon>Rhodobacterales</taxon>
        <taxon>Paracoccaceae</taxon>
        <taxon>Limimaricola</taxon>
    </lineage>
</organism>
<evidence type="ECO:0000313" key="2">
    <source>
        <dbReference type="Proteomes" id="UP000016566"/>
    </source>
</evidence>
<protein>
    <submittedName>
        <fullName evidence="1">Uncharacterized protein</fullName>
    </submittedName>
</protein>
<accession>U3AR42</accession>
<dbReference type="OrthoDB" id="7856100at2"/>
<evidence type="ECO:0000313" key="1">
    <source>
        <dbReference type="EMBL" id="GAD57203.1"/>
    </source>
</evidence>
<comment type="caution">
    <text evidence="1">The sequence shown here is derived from an EMBL/GenBank/DDBJ whole genome shotgun (WGS) entry which is preliminary data.</text>
</comment>
<dbReference type="AlphaFoldDB" id="U3AR42"/>
<gene>
    <name evidence="1" type="ORF">MBELCI_3255</name>
</gene>
<dbReference type="EMBL" id="BATB01000068">
    <property type="protein sequence ID" value="GAD57203.1"/>
    <property type="molecule type" value="Genomic_DNA"/>
</dbReference>
<reference evidence="1" key="1">
    <citation type="journal article" date="2013" name="Genome Announc.">
        <title>Draft Genome Sequence of Loktanella cinnabarina LL-001T, Isolated from Deep-Sea Floor Sediment.</title>
        <authorList>
            <person name="Nishi S."/>
            <person name="Tsubouchi T."/>
            <person name="Takaki Y."/>
            <person name="Koyanagi R."/>
            <person name="Satoh N."/>
            <person name="Maruyama T."/>
            <person name="Hatada Y."/>
        </authorList>
    </citation>
    <scope>NUCLEOTIDE SEQUENCE [LARGE SCALE GENOMIC DNA]</scope>
    <source>
        <strain evidence="1">LL-001</strain>
    </source>
</reference>
<dbReference type="Proteomes" id="UP000016566">
    <property type="component" value="Unassembled WGS sequence"/>
</dbReference>
<sequence>MGLDTGFLTLGAKVEIAYLRDHRGFSNLLSEQDPKPYCPGYTDFLVDTSMIDIVAARLPIEAACVVRAEARMPRPSSTDICWMGEQNQTFVDLLPAYRRVIRRLRNAAAEPHPLLCAWSA</sequence>
<name>U3AR42_9RHOB</name>